<proteinExistence type="predicted"/>
<dbReference type="AlphaFoldDB" id="A0AAU9VR64"/>
<evidence type="ECO:0000313" key="2">
    <source>
        <dbReference type="Proteomes" id="UP001159428"/>
    </source>
</evidence>
<dbReference type="Proteomes" id="UP001159428">
    <property type="component" value="Unassembled WGS sequence"/>
</dbReference>
<sequence>MPSFSPFQYKSRNENHPAERWILNQKSAIDLRYPHFLKLDEIAEKCPVFSKGVCPYGGLTDKLKDITGNCPAFKDRCPFKSLKTMGEYLDKLAQMRDKGSCKGRAAFQKLMKRVLEVSEEAERKSAPWSFPPNTCPIFAHDTHGKRIMRKLGKRMSIVAFDMSDKQIQLASEVIANSRRGVILK</sequence>
<gene>
    <name evidence="1" type="ORF">PMEA_00016533</name>
</gene>
<reference evidence="1 2" key="1">
    <citation type="submission" date="2022-05" db="EMBL/GenBank/DDBJ databases">
        <authorList>
            <consortium name="Genoscope - CEA"/>
            <person name="William W."/>
        </authorList>
    </citation>
    <scope>NUCLEOTIDE SEQUENCE [LARGE SCALE GENOMIC DNA]</scope>
</reference>
<comment type="caution">
    <text evidence="1">The sequence shown here is derived from an EMBL/GenBank/DDBJ whole genome shotgun (WGS) entry which is preliminary data.</text>
</comment>
<keyword evidence="2" id="KW-1185">Reference proteome</keyword>
<organism evidence="1 2">
    <name type="scientific">Pocillopora meandrina</name>
    <dbReference type="NCBI Taxonomy" id="46732"/>
    <lineage>
        <taxon>Eukaryota</taxon>
        <taxon>Metazoa</taxon>
        <taxon>Cnidaria</taxon>
        <taxon>Anthozoa</taxon>
        <taxon>Hexacorallia</taxon>
        <taxon>Scleractinia</taxon>
        <taxon>Astrocoeniina</taxon>
        <taxon>Pocilloporidae</taxon>
        <taxon>Pocillopora</taxon>
    </lineage>
</organism>
<name>A0AAU9VR64_9CNID</name>
<evidence type="ECO:0000313" key="1">
    <source>
        <dbReference type="EMBL" id="CAH3035877.1"/>
    </source>
</evidence>
<dbReference type="EMBL" id="CALNXJ010000003">
    <property type="protein sequence ID" value="CAH3035877.1"/>
    <property type="molecule type" value="Genomic_DNA"/>
</dbReference>
<accession>A0AAU9VR64</accession>
<protein>
    <submittedName>
        <fullName evidence="1">Uncharacterized protein</fullName>
    </submittedName>
</protein>